<dbReference type="Proteomes" id="UP000002037">
    <property type="component" value="Unassembled WGS sequence"/>
</dbReference>
<dbReference type="GeneID" id="8300528"/>
<gene>
    <name evidence="3" type="ORF">CTRG_05470</name>
</gene>
<dbReference type="EMBL" id="GG692402">
    <property type="protein sequence ID" value="EER31018.1"/>
    <property type="molecule type" value="Genomic_DNA"/>
</dbReference>
<dbReference type="PANTHER" id="PTHR21483">
    <property type="entry name" value="RNA POLYMERASE II-ASSOCIATED PROTEIN 1"/>
    <property type="match status" value="1"/>
</dbReference>
<evidence type="ECO:0000256" key="1">
    <source>
        <dbReference type="SAM" id="MobiDB-lite"/>
    </source>
</evidence>
<organism evidence="3 4">
    <name type="scientific">Candida tropicalis (strain ATCC MYA-3404 / T1)</name>
    <name type="common">Yeast</name>
    <dbReference type="NCBI Taxonomy" id="294747"/>
    <lineage>
        <taxon>Eukaryota</taxon>
        <taxon>Fungi</taxon>
        <taxon>Dikarya</taxon>
        <taxon>Ascomycota</taxon>
        <taxon>Saccharomycotina</taxon>
        <taxon>Pichiomycetes</taxon>
        <taxon>Debaryomycetaceae</taxon>
        <taxon>Candida/Lodderomyces clade</taxon>
        <taxon>Candida</taxon>
    </lineage>
</organism>
<evidence type="ECO:0000313" key="3">
    <source>
        <dbReference type="EMBL" id="EER31018.1"/>
    </source>
</evidence>
<dbReference type="RefSeq" id="XP_002551172.1">
    <property type="nucleotide sequence ID" value="XM_002551126.1"/>
</dbReference>
<dbReference type="AlphaFoldDB" id="C5MHB6"/>
<evidence type="ECO:0000259" key="2">
    <source>
        <dbReference type="Pfam" id="PF08620"/>
    </source>
</evidence>
<feature type="compositionally biased region" description="Acidic residues" evidence="1">
    <location>
        <begin position="93"/>
        <end position="103"/>
    </location>
</feature>
<protein>
    <recommendedName>
        <fullName evidence="2">RPAP1 C-terminal domain-containing protein</fullName>
    </recommendedName>
</protein>
<dbReference type="Pfam" id="PF08620">
    <property type="entry name" value="RPAP1_C"/>
    <property type="match status" value="1"/>
</dbReference>
<dbReference type="HOGENOM" id="CLU_031074_0_0_1"/>
<evidence type="ECO:0000313" key="4">
    <source>
        <dbReference type="Proteomes" id="UP000002037"/>
    </source>
</evidence>
<dbReference type="OrthoDB" id="348201at2759"/>
<dbReference type="InterPro" id="IPR039913">
    <property type="entry name" value="RPAP1/Rba50"/>
</dbReference>
<dbReference type="PANTHER" id="PTHR21483:SF18">
    <property type="entry name" value="RNA POLYMERASE II-ASSOCIATED PROTEIN 1"/>
    <property type="match status" value="1"/>
</dbReference>
<feature type="domain" description="RPAP1 C-terminal" evidence="2">
    <location>
        <begin position="163"/>
        <end position="243"/>
    </location>
</feature>
<sequence length="338" mass="39198">MKTENGLTDLSQLDKEDVDRALRITSNDDLFENDQRDRKVKFDDNIKTVNDEDVNDEDKIELDPNGWEDVDDINELIPNANSIAPEGYQLNQDNDDDDDDEDNNNTVHFTKPKQDDLDLNDPDFFDKLHEKYYPDLPKETEKLSWMTQPMPKLTTTTYESISDMRFDFKGNLIELNLEEEEKQQQQNESINKEIPTYFGLHHHSDNPHMAGYTLTELAHLARSTLAAQRCISIQTLGRILHKLGLHKYSILPISDQDEPINEELQQLLNNFENMMWDLIDELRIIETITDAADEKKTTNLSVRNYAIEALWLYKSGGGRPKQNSKNELEVITEAVQQL</sequence>
<dbReference type="GO" id="GO:0006366">
    <property type="term" value="P:transcription by RNA polymerase II"/>
    <property type="evidence" value="ECO:0007669"/>
    <property type="project" value="EnsemblFungi"/>
</dbReference>
<reference evidence="3 4" key="1">
    <citation type="journal article" date="2009" name="Nature">
        <title>Evolution of pathogenicity and sexual reproduction in eight Candida genomes.</title>
        <authorList>
            <person name="Butler G."/>
            <person name="Rasmussen M.D."/>
            <person name="Lin M.F."/>
            <person name="Santos M.A."/>
            <person name="Sakthikumar S."/>
            <person name="Munro C.A."/>
            <person name="Rheinbay E."/>
            <person name="Grabherr M."/>
            <person name="Forche A."/>
            <person name="Reedy J.L."/>
            <person name="Agrafioti I."/>
            <person name="Arnaud M.B."/>
            <person name="Bates S."/>
            <person name="Brown A.J."/>
            <person name="Brunke S."/>
            <person name="Costanzo M.C."/>
            <person name="Fitzpatrick D.A."/>
            <person name="de Groot P.W."/>
            <person name="Harris D."/>
            <person name="Hoyer L.L."/>
            <person name="Hube B."/>
            <person name="Klis F.M."/>
            <person name="Kodira C."/>
            <person name="Lennard N."/>
            <person name="Logue M.E."/>
            <person name="Martin R."/>
            <person name="Neiman A.M."/>
            <person name="Nikolaou E."/>
            <person name="Quail M.A."/>
            <person name="Quinn J."/>
            <person name="Santos M.C."/>
            <person name="Schmitzberger F.F."/>
            <person name="Sherlock G."/>
            <person name="Shah P."/>
            <person name="Silverstein K.A."/>
            <person name="Skrzypek M.S."/>
            <person name="Soll D."/>
            <person name="Staggs R."/>
            <person name="Stansfield I."/>
            <person name="Stumpf M.P."/>
            <person name="Sudbery P.E."/>
            <person name="Srikantha T."/>
            <person name="Zeng Q."/>
            <person name="Berman J."/>
            <person name="Berriman M."/>
            <person name="Heitman J."/>
            <person name="Gow N.A."/>
            <person name="Lorenz M.C."/>
            <person name="Birren B.W."/>
            <person name="Kellis M."/>
            <person name="Cuomo C.A."/>
        </authorList>
    </citation>
    <scope>NUCLEOTIDE SEQUENCE [LARGE SCALE GENOMIC DNA]</scope>
    <source>
        <strain evidence="4">ATCC MYA-3404 / T1</strain>
    </source>
</reference>
<dbReference type="InterPro" id="IPR013929">
    <property type="entry name" value="RPAP1_C"/>
</dbReference>
<name>C5MHB6_CANTT</name>
<proteinExistence type="predicted"/>
<dbReference type="VEuPathDB" id="FungiDB:CTRG_05470"/>
<accession>C5MHB6</accession>
<dbReference type="KEGG" id="ctp:CTRG_05470"/>
<keyword evidence="4" id="KW-1185">Reference proteome</keyword>
<dbReference type="eggNOG" id="KOG1894">
    <property type="taxonomic scope" value="Eukaryota"/>
</dbReference>
<feature type="region of interest" description="Disordered" evidence="1">
    <location>
        <begin position="81"/>
        <end position="119"/>
    </location>
</feature>